<dbReference type="EMBL" id="AJFE02107430">
    <property type="status" value="NOT_ANNOTATED_CDS"/>
    <property type="molecule type" value="Genomic_DNA"/>
</dbReference>
<dbReference type="EMBL" id="AJFE02107429">
    <property type="status" value="NOT_ANNOTATED_CDS"/>
    <property type="molecule type" value="Genomic_DNA"/>
</dbReference>
<dbReference type="EMBL" id="AJFE02107426">
    <property type="status" value="NOT_ANNOTATED_CDS"/>
    <property type="molecule type" value="Genomic_DNA"/>
</dbReference>
<protein>
    <submittedName>
        <fullName evidence="1">SWI/SNF related BAF chromatin remodeling complex subunit ATPase 4</fullName>
    </submittedName>
</protein>
<reference evidence="1 2" key="1">
    <citation type="journal article" date="2012" name="Nature">
        <title>The bonobo genome compared with the chimpanzee and human genomes.</title>
        <authorList>
            <person name="Prufer K."/>
            <person name="Munch K."/>
            <person name="Hellmann I."/>
            <person name="Akagi K."/>
            <person name="Miller J.R."/>
            <person name="Walenz B."/>
            <person name="Koren S."/>
            <person name="Sutton G."/>
            <person name="Kodira C."/>
            <person name="Winer R."/>
            <person name="Knight J.R."/>
            <person name="Mullikin J.C."/>
            <person name="Meader S.J."/>
            <person name="Ponting C.P."/>
            <person name="Lunter G."/>
            <person name="Higashino S."/>
            <person name="Hobolth A."/>
            <person name="Dutheil J."/>
            <person name="Karakoc E."/>
            <person name="Alkan C."/>
            <person name="Sajjadian S."/>
            <person name="Catacchio C.R."/>
            <person name="Ventura M."/>
            <person name="Marques-Bonet T."/>
            <person name="Eichler E.E."/>
            <person name="Andre C."/>
            <person name="Atencia R."/>
            <person name="Mugisha L."/>
            <person name="Junhold J."/>
            <person name="Patterson N."/>
            <person name="Siebauer M."/>
            <person name="Good J.M."/>
            <person name="Fischer A."/>
            <person name="Ptak S.E."/>
            <person name="Lachmann M."/>
            <person name="Symer D.E."/>
            <person name="Mailund T."/>
            <person name="Schierup M.H."/>
            <person name="Andres A.M."/>
            <person name="Kelso J."/>
            <person name="Paabo S."/>
        </authorList>
    </citation>
    <scope>NUCLEOTIDE SEQUENCE [LARGE SCALE GENOMIC DNA]</scope>
</reference>
<reference evidence="1" key="3">
    <citation type="submission" date="2025-09" db="UniProtKB">
        <authorList>
            <consortium name="Ensembl"/>
        </authorList>
    </citation>
    <scope>IDENTIFICATION</scope>
</reference>
<dbReference type="EMBL" id="AJFE02107423">
    <property type="status" value="NOT_ANNOTATED_CDS"/>
    <property type="molecule type" value="Genomic_DNA"/>
</dbReference>
<proteinExistence type="predicted"/>
<dbReference type="Proteomes" id="UP000240080">
    <property type="component" value="Chromosome 19"/>
</dbReference>
<sequence>MLGWGPRPAPWTSTPKVTPRPWVALSMPLVQFQPVARLRGPRCLPDQEVPRWMVLTPRPWGSRTGAQPHLTRTSCTSSELRSWPTRCWPGGSPSPTTCRWRCRASGQCPGCSSRCQRYLHPRCPQQDPALALALAPARVPARHLQITAGLMVWEGPTCLPQDPQACPPGCQASLLEGLPSPGLKDPWRMLLPPRAPLRS</sequence>
<dbReference type="EMBL" id="AJFE02107427">
    <property type="status" value="NOT_ANNOTATED_CDS"/>
    <property type="molecule type" value="Genomic_DNA"/>
</dbReference>
<dbReference type="EMBL" id="AJFE02107428">
    <property type="status" value="NOT_ANNOTATED_CDS"/>
    <property type="molecule type" value="Genomic_DNA"/>
</dbReference>
<organism evidence="1 2">
    <name type="scientific">Pan paniscus</name>
    <name type="common">Pygmy chimpanzee</name>
    <name type="synonym">Bonobo</name>
    <dbReference type="NCBI Taxonomy" id="9597"/>
    <lineage>
        <taxon>Eukaryota</taxon>
        <taxon>Metazoa</taxon>
        <taxon>Chordata</taxon>
        <taxon>Craniata</taxon>
        <taxon>Vertebrata</taxon>
        <taxon>Euteleostomi</taxon>
        <taxon>Mammalia</taxon>
        <taxon>Eutheria</taxon>
        <taxon>Euarchontoglires</taxon>
        <taxon>Primates</taxon>
        <taxon>Haplorrhini</taxon>
        <taxon>Catarrhini</taxon>
        <taxon>Hominidae</taxon>
        <taxon>Pan</taxon>
    </lineage>
</organism>
<dbReference type="GeneTree" id="ENSGT00940000156887"/>
<dbReference type="EMBL" id="AJFE02107425">
    <property type="status" value="NOT_ANNOTATED_CDS"/>
    <property type="molecule type" value="Genomic_DNA"/>
</dbReference>
<dbReference type="EMBL" id="AJFE02107424">
    <property type="status" value="NOT_ANNOTATED_CDS"/>
    <property type="molecule type" value="Genomic_DNA"/>
</dbReference>
<evidence type="ECO:0000313" key="1">
    <source>
        <dbReference type="Ensembl" id="ENSPPAP00000041326.1"/>
    </source>
</evidence>
<evidence type="ECO:0000313" key="2">
    <source>
        <dbReference type="Proteomes" id="UP000240080"/>
    </source>
</evidence>
<dbReference type="Bgee" id="ENSPPAG00000043191">
    <property type="expression patterns" value="Expressed in testis and 6 other cell types or tissues"/>
</dbReference>
<reference evidence="1" key="2">
    <citation type="submission" date="2025-08" db="UniProtKB">
        <authorList>
            <consortium name="Ensembl"/>
        </authorList>
    </citation>
    <scope>IDENTIFICATION</scope>
</reference>
<keyword evidence="2" id="KW-1185">Reference proteome</keyword>
<name>A0A2R9CH80_PANPA</name>
<gene>
    <name evidence="1" type="primary">SMARCA4</name>
</gene>
<dbReference type="AlphaFoldDB" id="A0A2R9CH80"/>
<dbReference type="EMBL" id="AJFE02107422">
    <property type="status" value="NOT_ANNOTATED_CDS"/>
    <property type="molecule type" value="Genomic_DNA"/>
</dbReference>
<accession>A0A2R9CH80</accession>
<dbReference type="EMBL" id="AJFE02107421">
    <property type="status" value="NOT_ANNOTATED_CDS"/>
    <property type="molecule type" value="Genomic_DNA"/>
</dbReference>
<dbReference type="Ensembl" id="ENSPPAT00000064250.1">
    <property type="protein sequence ID" value="ENSPPAP00000041326.1"/>
    <property type="gene ID" value="ENSPPAG00000043191.1"/>
</dbReference>